<dbReference type="EMBL" id="JAPFFF010000023">
    <property type="protein sequence ID" value="KAK8852870.1"/>
    <property type="molecule type" value="Genomic_DNA"/>
</dbReference>
<evidence type="ECO:0000313" key="1">
    <source>
        <dbReference type="EMBL" id="KAK8835334.1"/>
    </source>
</evidence>
<protein>
    <submittedName>
        <fullName evidence="2">Uncharacterized protein</fullName>
    </submittedName>
</protein>
<comment type="caution">
    <text evidence="2">The sequence shown here is derived from an EMBL/GenBank/DDBJ whole genome shotgun (WGS) entry which is preliminary data.</text>
</comment>
<reference evidence="2 3" key="1">
    <citation type="submission" date="2024-04" db="EMBL/GenBank/DDBJ databases">
        <title>Tritrichomonas musculus Genome.</title>
        <authorList>
            <person name="Alves-Ferreira E."/>
            <person name="Grigg M."/>
            <person name="Lorenzi H."/>
            <person name="Galac M."/>
        </authorList>
    </citation>
    <scope>NUCLEOTIDE SEQUENCE [LARGE SCALE GENOMIC DNA]</scope>
    <source>
        <strain evidence="2 3">EAF2021</strain>
    </source>
</reference>
<name>A0ABR2HUR0_9EUKA</name>
<evidence type="ECO:0000313" key="3">
    <source>
        <dbReference type="Proteomes" id="UP001470230"/>
    </source>
</evidence>
<organism evidence="2 3">
    <name type="scientific">Tritrichomonas musculus</name>
    <dbReference type="NCBI Taxonomy" id="1915356"/>
    <lineage>
        <taxon>Eukaryota</taxon>
        <taxon>Metamonada</taxon>
        <taxon>Parabasalia</taxon>
        <taxon>Tritrichomonadida</taxon>
        <taxon>Tritrichomonadidae</taxon>
        <taxon>Tritrichomonas</taxon>
    </lineage>
</organism>
<gene>
    <name evidence="1" type="ORF">M9Y10_013492</name>
    <name evidence="2" type="ORF">M9Y10_017862</name>
</gene>
<keyword evidence="3" id="KW-1185">Reference proteome</keyword>
<dbReference type="EMBL" id="JAPFFF010000183">
    <property type="protein sequence ID" value="KAK8835334.1"/>
    <property type="molecule type" value="Genomic_DNA"/>
</dbReference>
<sequence length="88" mass="10372">MSKFYNFDWPGNQGLILDTDAPNCFSQMIITYYNIKRILIKLDCQNKTIESSMIACIGMRYDLYYGEMTNDNSLIIYFTDCFYTLNNN</sequence>
<accession>A0ABR2HUR0</accession>
<proteinExistence type="predicted"/>
<evidence type="ECO:0000313" key="2">
    <source>
        <dbReference type="EMBL" id="KAK8852870.1"/>
    </source>
</evidence>
<dbReference type="Proteomes" id="UP001470230">
    <property type="component" value="Unassembled WGS sequence"/>
</dbReference>